<evidence type="ECO:0000313" key="3">
    <source>
        <dbReference type="Proteomes" id="UP000001542"/>
    </source>
</evidence>
<keyword evidence="1" id="KW-0812">Transmembrane</keyword>
<organism evidence="2 3">
    <name type="scientific">Trichomonas vaginalis (strain ATCC PRA-98 / G3)</name>
    <dbReference type="NCBI Taxonomy" id="412133"/>
    <lineage>
        <taxon>Eukaryota</taxon>
        <taxon>Metamonada</taxon>
        <taxon>Parabasalia</taxon>
        <taxon>Trichomonadida</taxon>
        <taxon>Trichomonadidae</taxon>
        <taxon>Trichomonas</taxon>
    </lineage>
</organism>
<name>A2FBE9_TRIV3</name>
<dbReference type="VEuPathDB" id="TrichDB:TVAGG3_0837530"/>
<keyword evidence="1" id="KW-1133">Transmembrane helix</keyword>
<keyword evidence="3" id="KW-1185">Reference proteome</keyword>
<reference evidence="2" key="2">
    <citation type="journal article" date="2007" name="Science">
        <title>Draft genome sequence of the sexually transmitted pathogen Trichomonas vaginalis.</title>
        <authorList>
            <person name="Carlton J.M."/>
            <person name="Hirt R.P."/>
            <person name="Silva J.C."/>
            <person name="Delcher A.L."/>
            <person name="Schatz M."/>
            <person name="Zhao Q."/>
            <person name="Wortman J.R."/>
            <person name="Bidwell S.L."/>
            <person name="Alsmark U.C.M."/>
            <person name="Besteiro S."/>
            <person name="Sicheritz-Ponten T."/>
            <person name="Noel C.J."/>
            <person name="Dacks J.B."/>
            <person name="Foster P.G."/>
            <person name="Simillion C."/>
            <person name="Van de Peer Y."/>
            <person name="Miranda-Saavedra D."/>
            <person name="Barton G.J."/>
            <person name="Westrop G.D."/>
            <person name="Mueller S."/>
            <person name="Dessi D."/>
            <person name="Fiori P.L."/>
            <person name="Ren Q."/>
            <person name="Paulsen I."/>
            <person name="Zhang H."/>
            <person name="Bastida-Corcuera F.D."/>
            <person name="Simoes-Barbosa A."/>
            <person name="Brown M.T."/>
            <person name="Hayes R.D."/>
            <person name="Mukherjee M."/>
            <person name="Okumura C.Y."/>
            <person name="Schneider R."/>
            <person name="Smith A.J."/>
            <person name="Vanacova S."/>
            <person name="Villalvazo M."/>
            <person name="Haas B.J."/>
            <person name="Pertea M."/>
            <person name="Feldblyum T.V."/>
            <person name="Utterback T.R."/>
            <person name="Shu C.L."/>
            <person name="Osoegawa K."/>
            <person name="de Jong P.J."/>
            <person name="Hrdy I."/>
            <person name="Horvathova L."/>
            <person name="Zubacova Z."/>
            <person name="Dolezal P."/>
            <person name="Malik S.B."/>
            <person name="Logsdon J.M. Jr."/>
            <person name="Henze K."/>
            <person name="Gupta A."/>
            <person name="Wang C.C."/>
            <person name="Dunne R.L."/>
            <person name="Upcroft J.A."/>
            <person name="Upcroft P."/>
            <person name="White O."/>
            <person name="Salzberg S.L."/>
            <person name="Tang P."/>
            <person name="Chiu C.-H."/>
            <person name="Lee Y.-S."/>
            <person name="Embley T.M."/>
            <person name="Coombs G.H."/>
            <person name="Mottram J.C."/>
            <person name="Tachezy J."/>
            <person name="Fraser-Liggett C.M."/>
            <person name="Johnson P.J."/>
        </authorList>
    </citation>
    <scope>NUCLEOTIDE SEQUENCE [LARGE SCALE GENOMIC DNA]</scope>
    <source>
        <strain evidence="2">G3</strain>
    </source>
</reference>
<accession>A2FBE9</accession>
<dbReference type="AlphaFoldDB" id="A2FBE9"/>
<reference evidence="2" key="1">
    <citation type="submission" date="2006-10" db="EMBL/GenBank/DDBJ databases">
        <authorList>
            <person name="Amadeo P."/>
            <person name="Zhao Q."/>
            <person name="Wortman J."/>
            <person name="Fraser-Liggett C."/>
            <person name="Carlton J."/>
        </authorList>
    </citation>
    <scope>NUCLEOTIDE SEQUENCE</scope>
    <source>
        <strain evidence="2">G3</strain>
    </source>
</reference>
<keyword evidence="1" id="KW-0472">Membrane</keyword>
<evidence type="ECO:0000256" key="1">
    <source>
        <dbReference type="SAM" id="Phobius"/>
    </source>
</evidence>
<evidence type="ECO:0000313" key="2">
    <source>
        <dbReference type="EMBL" id="EAX97783.1"/>
    </source>
</evidence>
<protein>
    <submittedName>
        <fullName evidence="2">Uncharacterized protein</fullName>
    </submittedName>
</protein>
<dbReference type="RefSeq" id="XP_001310713.1">
    <property type="nucleotide sequence ID" value="XM_001310712.1"/>
</dbReference>
<gene>
    <name evidence="2" type="ORF">TVAG_235950</name>
</gene>
<dbReference type="EMBL" id="DS113701">
    <property type="protein sequence ID" value="EAX97783.1"/>
    <property type="molecule type" value="Genomic_DNA"/>
</dbReference>
<feature type="transmembrane region" description="Helical" evidence="1">
    <location>
        <begin position="331"/>
        <end position="352"/>
    </location>
</feature>
<dbReference type="Proteomes" id="UP000001542">
    <property type="component" value="Unassembled WGS sequence"/>
</dbReference>
<dbReference type="InParanoid" id="A2FBE9"/>
<dbReference type="KEGG" id="tva:4755571"/>
<sequence length="373" mass="43142">MLIYSLIFVKSYTLFSNRYVPLVKEDNDNDLIYVNKELTYNEIFEIKHSHLVSGTGTYVGNVSSEVQITNPFSLIFEPRLDPVIYTCLSPICNLSFLDVTIVSTVNKTSGSFKYGGHSSFKESLIKIFGKFTYPNISVNDELTRIYFSTKSSDSQSFFTCHYAFNFKNTFYNLLRGIFVYHLSPQGRSSKYRVVKSSHETPRLTFYNQSNSPIIENEETKYESTGFILLPDVNIYDSTISNNTLSYTFEVEDDEIYHKNVHHFPPDLSLLIPDGFHTLEEVKDMNKNMSEDYKKNQTITNELISTLEELEEKYPVESEYEGISYRDFNIKVYYWTNLTVLILLIICGIYPCCKKDVEEAFDGLDSNDDMSDYG</sequence>
<dbReference type="VEuPathDB" id="TrichDB:TVAG_235950"/>
<proteinExistence type="predicted"/>